<dbReference type="InterPro" id="IPR017853">
    <property type="entry name" value="GH"/>
</dbReference>
<dbReference type="EC" id="3.2.1.52" evidence="5"/>
<feature type="domain" description="Glycoside hydrolase family 3 N-terminal" evidence="4">
    <location>
        <begin position="33"/>
        <end position="332"/>
    </location>
</feature>
<gene>
    <name evidence="5" type="ORF">JOE69_001402</name>
</gene>
<dbReference type="RefSeq" id="WP_309797266.1">
    <property type="nucleotide sequence ID" value="NZ_BAAAHY010000001.1"/>
</dbReference>
<accession>A0ABU1J9R1</accession>
<dbReference type="GO" id="GO:0004563">
    <property type="term" value="F:beta-N-acetylhexosaminidase activity"/>
    <property type="evidence" value="ECO:0007669"/>
    <property type="project" value="UniProtKB-EC"/>
</dbReference>
<comment type="caution">
    <text evidence="5">The sequence shown here is derived from an EMBL/GenBank/DDBJ whole genome shotgun (WGS) entry which is preliminary data.</text>
</comment>
<evidence type="ECO:0000256" key="3">
    <source>
        <dbReference type="ARBA" id="ARBA00023295"/>
    </source>
</evidence>
<dbReference type="InterPro" id="IPR001764">
    <property type="entry name" value="Glyco_hydro_3_N"/>
</dbReference>
<evidence type="ECO:0000256" key="1">
    <source>
        <dbReference type="ARBA" id="ARBA00005336"/>
    </source>
</evidence>
<comment type="similarity">
    <text evidence="1">Belongs to the glycosyl hydrolase 3 family.</text>
</comment>
<dbReference type="SUPFAM" id="SSF51445">
    <property type="entry name" value="(Trans)glycosidases"/>
    <property type="match status" value="1"/>
</dbReference>
<protein>
    <submittedName>
        <fullName evidence="5">Beta-N-acetylhexosaminidase</fullName>
        <ecNumber evidence="5">3.2.1.52</ecNumber>
    </submittedName>
</protein>
<dbReference type="PANTHER" id="PTHR30480:SF16">
    <property type="entry name" value="GLYCOSIDE HYDROLASE FAMILY 3 DOMAIN PROTEIN"/>
    <property type="match status" value="1"/>
</dbReference>
<evidence type="ECO:0000313" key="6">
    <source>
        <dbReference type="Proteomes" id="UP001185069"/>
    </source>
</evidence>
<dbReference type="Pfam" id="PF00933">
    <property type="entry name" value="Glyco_hydro_3"/>
    <property type="match status" value="1"/>
</dbReference>
<evidence type="ECO:0000256" key="2">
    <source>
        <dbReference type="ARBA" id="ARBA00022801"/>
    </source>
</evidence>
<sequence length="482" mass="50780">MTSENLLREVNGVIWPGFLGATLPDWLRTALREGLAGVVYFRQNIESAAQLTGLSQQIRELNPAAIIGVDEEGGNVTRLQSKTGSELPGAAVLGRIDDPELTAAAGAWIGRLCREYGINLTIAPVADVNTNPMNPVIGVRSFGSETDLVARHTAAMVRGIQSAGVAACAKHFPGHGDTHTDSHLGLPVLDLDLARLVSEHLPPFQAAAEAGAMAVMTAHIVLSDLGDAPATINPEALAMLRDTGFDGVLATDALDMAAIRATIGSGRGAVRAILAGADLLCVGNPDNPRDGVAQPTGRTVDEADYLEIRDALLAAVESGEIPRERLAEAYRRNQGLTARLQARQPTASDAAGPDWVAVAARACQGSARLPDSVLDAGRLSIKDLRRNPNMAVGRSLDYFSIAFAEKFDVQQNATPDLVIIDAQISQADPEQRRELARLAAANPELICLNTGLAGTDLTVPTLTTFGSSRVSAQAAVRRLTAR</sequence>
<organism evidence="5 6">
    <name type="scientific">Arthrobacter russicus</name>
    <dbReference type="NCBI Taxonomy" id="172040"/>
    <lineage>
        <taxon>Bacteria</taxon>
        <taxon>Bacillati</taxon>
        <taxon>Actinomycetota</taxon>
        <taxon>Actinomycetes</taxon>
        <taxon>Micrococcales</taxon>
        <taxon>Micrococcaceae</taxon>
        <taxon>Arthrobacter</taxon>
    </lineage>
</organism>
<keyword evidence="6" id="KW-1185">Reference proteome</keyword>
<dbReference type="EMBL" id="JAVDQF010000001">
    <property type="protein sequence ID" value="MDR6269164.1"/>
    <property type="molecule type" value="Genomic_DNA"/>
</dbReference>
<keyword evidence="2 5" id="KW-0378">Hydrolase</keyword>
<name>A0ABU1J9R1_9MICC</name>
<dbReference type="Gene3D" id="3.20.20.300">
    <property type="entry name" value="Glycoside hydrolase, family 3, N-terminal domain"/>
    <property type="match status" value="1"/>
</dbReference>
<evidence type="ECO:0000313" key="5">
    <source>
        <dbReference type="EMBL" id="MDR6269164.1"/>
    </source>
</evidence>
<dbReference type="InterPro" id="IPR050226">
    <property type="entry name" value="NagZ_Beta-hexosaminidase"/>
</dbReference>
<reference evidence="5 6" key="1">
    <citation type="submission" date="2023-07" db="EMBL/GenBank/DDBJ databases">
        <title>Sequencing the genomes of 1000 actinobacteria strains.</title>
        <authorList>
            <person name="Klenk H.-P."/>
        </authorList>
    </citation>
    <scope>NUCLEOTIDE SEQUENCE [LARGE SCALE GENOMIC DNA]</scope>
    <source>
        <strain evidence="5 6">DSM 14555</strain>
    </source>
</reference>
<dbReference type="InterPro" id="IPR036962">
    <property type="entry name" value="Glyco_hydro_3_N_sf"/>
</dbReference>
<evidence type="ECO:0000259" key="4">
    <source>
        <dbReference type="Pfam" id="PF00933"/>
    </source>
</evidence>
<dbReference type="PANTHER" id="PTHR30480">
    <property type="entry name" value="BETA-HEXOSAMINIDASE-RELATED"/>
    <property type="match status" value="1"/>
</dbReference>
<keyword evidence="3 5" id="KW-0326">Glycosidase</keyword>
<proteinExistence type="inferred from homology"/>
<dbReference type="Proteomes" id="UP001185069">
    <property type="component" value="Unassembled WGS sequence"/>
</dbReference>